<proteinExistence type="predicted"/>
<protein>
    <submittedName>
        <fullName evidence="3">Uncharacterized protein</fullName>
    </submittedName>
</protein>
<evidence type="ECO:0000313" key="3">
    <source>
        <dbReference type="EMBL" id="CAF1471471.1"/>
    </source>
</evidence>
<dbReference type="EMBL" id="CAJNOK010001076">
    <property type="protein sequence ID" value="CAF0792191.1"/>
    <property type="molecule type" value="Genomic_DNA"/>
</dbReference>
<dbReference type="EMBL" id="CAJOBC010086037">
    <property type="protein sequence ID" value="CAF4339039.1"/>
    <property type="molecule type" value="Genomic_DNA"/>
</dbReference>
<dbReference type="EMBL" id="CAJOBA010001076">
    <property type="protein sequence ID" value="CAF3574880.1"/>
    <property type="molecule type" value="Genomic_DNA"/>
</dbReference>
<accession>A0A815R3J7</accession>
<evidence type="ECO:0000313" key="5">
    <source>
        <dbReference type="EMBL" id="CAF4339039.1"/>
    </source>
</evidence>
<comment type="caution">
    <text evidence="3">The sequence shown here is derived from an EMBL/GenBank/DDBJ whole genome shotgun (WGS) entry which is preliminary data.</text>
</comment>
<dbReference type="AlphaFoldDB" id="A0A815R3J7"/>
<gene>
    <name evidence="3" type="ORF">GPM918_LOCUS35480</name>
    <name evidence="2" type="ORF">OVA965_LOCUS4192</name>
    <name evidence="5" type="ORF">SRO942_LOCUS36198</name>
    <name evidence="4" type="ORF">TMI583_LOCUS4190</name>
</gene>
<name>A0A815R3J7_9BILA</name>
<reference evidence="3" key="1">
    <citation type="submission" date="2021-02" db="EMBL/GenBank/DDBJ databases">
        <authorList>
            <person name="Nowell W R."/>
        </authorList>
    </citation>
    <scope>NUCLEOTIDE SEQUENCE</scope>
</reference>
<dbReference type="Proteomes" id="UP000682733">
    <property type="component" value="Unassembled WGS sequence"/>
</dbReference>
<dbReference type="Proteomes" id="UP000677228">
    <property type="component" value="Unassembled WGS sequence"/>
</dbReference>
<evidence type="ECO:0000313" key="4">
    <source>
        <dbReference type="EMBL" id="CAF3574880.1"/>
    </source>
</evidence>
<keyword evidence="6" id="KW-1185">Reference proteome</keyword>
<evidence type="ECO:0000313" key="2">
    <source>
        <dbReference type="EMBL" id="CAF0792191.1"/>
    </source>
</evidence>
<feature type="compositionally biased region" description="Basic and acidic residues" evidence="1">
    <location>
        <begin position="38"/>
        <end position="56"/>
    </location>
</feature>
<dbReference type="Proteomes" id="UP000663829">
    <property type="component" value="Unassembled WGS sequence"/>
</dbReference>
<feature type="compositionally biased region" description="Polar residues" evidence="1">
    <location>
        <begin position="95"/>
        <end position="106"/>
    </location>
</feature>
<evidence type="ECO:0000256" key="1">
    <source>
        <dbReference type="SAM" id="MobiDB-lite"/>
    </source>
</evidence>
<feature type="region of interest" description="Disordered" evidence="1">
    <location>
        <begin position="25"/>
        <end position="132"/>
    </location>
</feature>
<dbReference type="EMBL" id="CAJNOQ010020570">
    <property type="protein sequence ID" value="CAF1471471.1"/>
    <property type="molecule type" value="Genomic_DNA"/>
</dbReference>
<organism evidence="3 6">
    <name type="scientific">Didymodactylos carnosus</name>
    <dbReference type="NCBI Taxonomy" id="1234261"/>
    <lineage>
        <taxon>Eukaryota</taxon>
        <taxon>Metazoa</taxon>
        <taxon>Spiralia</taxon>
        <taxon>Gnathifera</taxon>
        <taxon>Rotifera</taxon>
        <taxon>Eurotatoria</taxon>
        <taxon>Bdelloidea</taxon>
        <taxon>Philodinida</taxon>
        <taxon>Philodinidae</taxon>
        <taxon>Didymodactylos</taxon>
    </lineage>
</organism>
<feature type="compositionally biased region" description="Low complexity" evidence="1">
    <location>
        <begin position="59"/>
        <end position="70"/>
    </location>
</feature>
<feature type="compositionally biased region" description="Acidic residues" evidence="1">
    <location>
        <begin position="111"/>
        <end position="121"/>
    </location>
</feature>
<sequence>MLTKSRKVANNDERQRSYFGQIGDKVSKLFGGGSASTSEREKREVIVPDSTVHHSSELSTTSASRAPTRSYGFSSTNAPLFSEQESSELYRYKNINRNYLRSSSPPTREESDSDNDDDEQEKDSKKKRVNRK</sequence>
<evidence type="ECO:0000313" key="6">
    <source>
        <dbReference type="Proteomes" id="UP000663829"/>
    </source>
</evidence>
<dbReference type="Proteomes" id="UP000681722">
    <property type="component" value="Unassembled WGS sequence"/>
</dbReference>